<dbReference type="PANTHER" id="PTHR11913">
    <property type="entry name" value="COFILIN-RELATED"/>
    <property type="match status" value="1"/>
</dbReference>
<feature type="domain" description="ADF-H" evidence="3">
    <location>
        <begin position="2"/>
        <end position="141"/>
    </location>
</feature>
<dbReference type="CDD" id="cd11286">
    <property type="entry name" value="ADF_cofilin_like"/>
    <property type="match status" value="1"/>
</dbReference>
<proteinExistence type="inferred from homology"/>
<evidence type="ECO:0000256" key="2">
    <source>
        <dbReference type="ARBA" id="ARBA00023203"/>
    </source>
</evidence>
<comment type="similarity">
    <text evidence="1">Belongs to the actin-binding proteins ADF family.</text>
</comment>
<dbReference type="InterPro" id="IPR002108">
    <property type="entry name" value="ADF-H"/>
</dbReference>
<comment type="caution">
    <text evidence="4">The sequence shown here is derived from an EMBL/GenBank/DDBJ whole genome shotgun (WGS) entry which is preliminary data.</text>
</comment>
<accession>A0AAD9PCT9</accession>
<dbReference type="InterPro" id="IPR029006">
    <property type="entry name" value="ADF-H/Gelsolin-like_dom_sf"/>
</dbReference>
<evidence type="ECO:0000259" key="3">
    <source>
        <dbReference type="PROSITE" id="PS51263"/>
    </source>
</evidence>
<evidence type="ECO:0000313" key="4">
    <source>
        <dbReference type="EMBL" id="KAK2192466.1"/>
    </source>
</evidence>
<protein>
    <recommendedName>
        <fullName evidence="3">ADF-H domain-containing protein</fullName>
    </recommendedName>
</protein>
<dbReference type="AlphaFoldDB" id="A0AAD9PCT9"/>
<name>A0AAD9PCT9_RIDPI</name>
<sequence length="146" mass="16503">MASGVSVKDECKQVFTDIKLGRKYRYVVYRLTDDLKEITVESTAGVEASYDDFVDQFKAAESSGQCRYGVFDAEYQTKDGNTKNKLVFFMWSPDGAKIKQKMVYSSSKDALKRALGEGIGKEVQANDHGDLDWSNVKEIISRMDRN</sequence>
<dbReference type="GO" id="GO:0015629">
    <property type="term" value="C:actin cytoskeleton"/>
    <property type="evidence" value="ECO:0007669"/>
    <property type="project" value="InterPro"/>
</dbReference>
<keyword evidence="5" id="KW-1185">Reference proteome</keyword>
<evidence type="ECO:0000256" key="1">
    <source>
        <dbReference type="ARBA" id="ARBA00006844"/>
    </source>
</evidence>
<keyword evidence="2" id="KW-0009">Actin-binding</keyword>
<dbReference type="Gene3D" id="3.40.20.10">
    <property type="entry name" value="Severin"/>
    <property type="match status" value="1"/>
</dbReference>
<dbReference type="SUPFAM" id="SSF55753">
    <property type="entry name" value="Actin depolymerizing proteins"/>
    <property type="match status" value="1"/>
</dbReference>
<dbReference type="PROSITE" id="PS51263">
    <property type="entry name" value="ADF_H"/>
    <property type="match status" value="1"/>
</dbReference>
<dbReference type="EMBL" id="JAODUO010000030">
    <property type="protein sequence ID" value="KAK2192466.1"/>
    <property type="molecule type" value="Genomic_DNA"/>
</dbReference>
<dbReference type="SMART" id="SM00102">
    <property type="entry name" value="ADF"/>
    <property type="match status" value="1"/>
</dbReference>
<reference evidence="4" key="1">
    <citation type="journal article" date="2023" name="Mol. Biol. Evol.">
        <title>Third-Generation Sequencing Reveals the Adaptive Role of the Epigenome in Three Deep-Sea Polychaetes.</title>
        <authorList>
            <person name="Perez M."/>
            <person name="Aroh O."/>
            <person name="Sun Y."/>
            <person name="Lan Y."/>
            <person name="Juniper S.K."/>
            <person name="Young C.R."/>
            <person name="Angers B."/>
            <person name="Qian P.Y."/>
        </authorList>
    </citation>
    <scope>NUCLEOTIDE SEQUENCE</scope>
    <source>
        <strain evidence="4">R07B-5</strain>
    </source>
</reference>
<dbReference type="GO" id="GO:0030042">
    <property type="term" value="P:actin filament depolymerization"/>
    <property type="evidence" value="ECO:0007669"/>
    <property type="project" value="InterPro"/>
</dbReference>
<gene>
    <name evidence="4" type="ORF">NP493_31g06019</name>
</gene>
<dbReference type="Proteomes" id="UP001209878">
    <property type="component" value="Unassembled WGS sequence"/>
</dbReference>
<dbReference type="Pfam" id="PF00241">
    <property type="entry name" value="Cofilin_ADF"/>
    <property type="match status" value="1"/>
</dbReference>
<evidence type="ECO:0000313" key="5">
    <source>
        <dbReference type="Proteomes" id="UP001209878"/>
    </source>
</evidence>
<dbReference type="GO" id="GO:0003779">
    <property type="term" value="F:actin binding"/>
    <property type="evidence" value="ECO:0007669"/>
    <property type="project" value="UniProtKB-KW"/>
</dbReference>
<dbReference type="InterPro" id="IPR017904">
    <property type="entry name" value="ADF/Cofilin"/>
</dbReference>
<organism evidence="4 5">
    <name type="scientific">Ridgeia piscesae</name>
    <name type="common">Tubeworm</name>
    <dbReference type="NCBI Taxonomy" id="27915"/>
    <lineage>
        <taxon>Eukaryota</taxon>
        <taxon>Metazoa</taxon>
        <taxon>Spiralia</taxon>
        <taxon>Lophotrochozoa</taxon>
        <taxon>Annelida</taxon>
        <taxon>Polychaeta</taxon>
        <taxon>Sedentaria</taxon>
        <taxon>Canalipalpata</taxon>
        <taxon>Sabellida</taxon>
        <taxon>Siboglinidae</taxon>
        <taxon>Ridgeia</taxon>
    </lineage>
</organism>